<dbReference type="Gene3D" id="1.20.120.330">
    <property type="entry name" value="Nucleotidyltransferases domain 2"/>
    <property type="match status" value="1"/>
</dbReference>
<organism evidence="1 2">
    <name type="scientific">Dyadobacter fermentans (strain ATCC 700827 / DSM 18053 / CIP 107007 / KCTC 52180 / NS114)</name>
    <dbReference type="NCBI Taxonomy" id="471854"/>
    <lineage>
        <taxon>Bacteria</taxon>
        <taxon>Pseudomonadati</taxon>
        <taxon>Bacteroidota</taxon>
        <taxon>Cytophagia</taxon>
        <taxon>Cytophagales</taxon>
        <taxon>Spirosomataceae</taxon>
        <taxon>Dyadobacter</taxon>
    </lineage>
</organism>
<gene>
    <name evidence="1" type="ordered locus">Dfer_2878</name>
</gene>
<protein>
    <submittedName>
        <fullName evidence="1">Uncharacterized protein</fullName>
    </submittedName>
</protein>
<dbReference type="AlphaFoldDB" id="C6W4J2"/>
<name>C6W4J2_DYAFD</name>
<dbReference type="Proteomes" id="UP000002011">
    <property type="component" value="Chromosome"/>
</dbReference>
<dbReference type="EMBL" id="CP001619">
    <property type="protein sequence ID" value="ACT94093.1"/>
    <property type="molecule type" value="Genomic_DNA"/>
</dbReference>
<dbReference type="HOGENOM" id="CLU_3381606_0_0_10"/>
<accession>C6W4J2</accession>
<evidence type="ECO:0000313" key="1">
    <source>
        <dbReference type="EMBL" id="ACT94093.1"/>
    </source>
</evidence>
<keyword evidence="2" id="KW-1185">Reference proteome</keyword>
<dbReference type="KEGG" id="dfe:Dfer_2878"/>
<reference evidence="1 2" key="1">
    <citation type="journal article" date="2009" name="Stand. Genomic Sci.">
        <title>Complete genome sequence of Dyadobacter fermentans type strain (NS114).</title>
        <authorList>
            <person name="Lang E."/>
            <person name="Lapidus A."/>
            <person name="Chertkov O."/>
            <person name="Brettin T."/>
            <person name="Detter J.C."/>
            <person name="Han C."/>
            <person name="Copeland A."/>
            <person name="Glavina Del Rio T."/>
            <person name="Nolan M."/>
            <person name="Chen F."/>
            <person name="Lucas S."/>
            <person name="Tice H."/>
            <person name="Cheng J.F."/>
            <person name="Land M."/>
            <person name="Hauser L."/>
            <person name="Chang Y.J."/>
            <person name="Jeffries C.D."/>
            <person name="Kopitz M."/>
            <person name="Bruce D."/>
            <person name="Goodwin L."/>
            <person name="Pitluck S."/>
            <person name="Ovchinnikova G."/>
            <person name="Pati A."/>
            <person name="Ivanova N."/>
            <person name="Mavrommatis K."/>
            <person name="Chen A."/>
            <person name="Palaniappan K."/>
            <person name="Chain P."/>
            <person name="Bristow J."/>
            <person name="Eisen J.A."/>
            <person name="Markowitz V."/>
            <person name="Hugenholtz P."/>
            <person name="Goker M."/>
            <person name="Rohde M."/>
            <person name="Kyrpides N.C."/>
            <person name="Klenk H.P."/>
        </authorList>
    </citation>
    <scope>NUCLEOTIDE SEQUENCE [LARGE SCALE GENOMIC DNA]</scope>
    <source>
        <strain evidence="2">ATCC 700827 / DSM 18053 / CIP 107007 / KCTC 52180 / NS114</strain>
    </source>
</reference>
<sequence>MAYDGVGQEEVVKIGFRQAERIIDWVETRTAAA</sequence>
<evidence type="ECO:0000313" key="2">
    <source>
        <dbReference type="Proteomes" id="UP000002011"/>
    </source>
</evidence>
<proteinExistence type="predicted"/>